<dbReference type="InterPro" id="IPR004358">
    <property type="entry name" value="Sig_transdc_His_kin-like_C"/>
</dbReference>
<dbReference type="PANTHER" id="PTHR43304">
    <property type="entry name" value="PHYTOCHROME-LIKE PROTEIN CPH1"/>
    <property type="match status" value="1"/>
</dbReference>
<dbReference type="InterPro" id="IPR005467">
    <property type="entry name" value="His_kinase_dom"/>
</dbReference>
<feature type="domain" description="PAC" evidence="8">
    <location>
        <begin position="86"/>
        <end position="138"/>
    </location>
</feature>
<dbReference type="SUPFAM" id="SSF55874">
    <property type="entry name" value="ATPase domain of HSP90 chaperone/DNA topoisomerase II/histidine kinase"/>
    <property type="match status" value="1"/>
</dbReference>
<dbReference type="SMART" id="SM00091">
    <property type="entry name" value="PAS"/>
    <property type="match status" value="1"/>
</dbReference>
<evidence type="ECO:0000259" key="6">
    <source>
        <dbReference type="PROSITE" id="PS50109"/>
    </source>
</evidence>
<dbReference type="Pfam" id="PF13426">
    <property type="entry name" value="PAS_9"/>
    <property type="match status" value="1"/>
</dbReference>
<dbReference type="PROSITE" id="PS50112">
    <property type="entry name" value="PAS"/>
    <property type="match status" value="1"/>
</dbReference>
<dbReference type="InterPro" id="IPR003594">
    <property type="entry name" value="HATPase_dom"/>
</dbReference>
<keyword evidence="4" id="KW-0808">Transferase</keyword>
<evidence type="ECO:0000313" key="10">
    <source>
        <dbReference type="Proteomes" id="UP001596481"/>
    </source>
</evidence>
<dbReference type="InterPro" id="IPR000700">
    <property type="entry name" value="PAS-assoc_C"/>
</dbReference>
<dbReference type="SUPFAM" id="SSF55785">
    <property type="entry name" value="PYP-like sensor domain (PAS domain)"/>
    <property type="match status" value="2"/>
</dbReference>
<evidence type="ECO:0000256" key="2">
    <source>
        <dbReference type="ARBA" id="ARBA00012438"/>
    </source>
</evidence>
<dbReference type="InterPro" id="IPR000014">
    <property type="entry name" value="PAS"/>
</dbReference>
<evidence type="ECO:0000259" key="7">
    <source>
        <dbReference type="PROSITE" id="PS50112"/>
    </source>
</evidence>
<dbReference type="NCBIfam" id="TIGR00229">
    <property type="entry name" value="sensory_box"/>
    <property type="match status" value="1"/>
</dbReference>
<comment type="catalytic activity">
    <reaction evidence="1">
        <text>ATP + protein L-histidine = ADP + protein N-phospho-L-histidine.</text>
        <dbReference type="EC" id="2.7.13.3"/>
    </reaction>
</comment>
<keyword evidence="5 9" id="KW-0418">Kinase</keyword>
<keyword evidence="10" id="KW-1185">Reference proteome</keyword>
<feature type="domain" description="PAS" evidence="7">
    <location>
        <begin position="14"/>
        <end position="84"/>
    </location>
</feature>
<dbReference type="EMBL" id="JBHTAA010000002">
    <property type="protein sequence ID" value="MFC7203290.1"/>
    <property type="molecule type" value="Genomic_DNA"/>
</dbReference>
<dbReference type="CDD" id="cd00130">
    <property type="entry name" value="PAS"/>
    <property type="match status" value="1"/>
</dbReference>
<dbReference type="PROSITE" id="PS50113">
    <property type="entry name" value="PAC"/>
    <property type="match status" value="1"/>
</dbReference>
<evidence type="ECO:0000256" key="5">
    <source>
        <dbReference type="ARBA" id="ARBA00022777"/>
    </source>
</evidence>
<dbReference type="AlphaFoldDB" id="A0ABD5ZE12"/>
<evidence type="ECO:0000256" key="4">
    <source>
        <dbReference type="ARBA" id="ARBA00022679"/>
    </source>
</evidence>
<dbReference type="InterPro" id="IPR036890">
    <property type="entry name" value="HATPase_C_sf"/>
</dbReference>
<sequence>MSEWTRKEDGLGQVWEAIHQLFQGTETYALCLLDTDGNVVRWTEGAERILGYSAEDAIGQHVTEFYPDEASQIESALSHAETRGSYEHVGWFSRDDQSRLWVQATFNSLYDDEDTLCGFAKIVRDNTETRAYQEQLERSRDRLARTEALADVAGWEYDTETERVHLTEGSRKLLAASSTDSVRLSEFLDLFSSEARDALESAVRSSKRSGETFDLELRVGSTTNTAQWVQVRGNVTDDGELIRGAIRDVSARKEREQRLMVLNRVLRHNLRNTLNIVTGYAASLRSDITALEIPEESEGREPELTAILENISHVTEEMDAELETLQKTIEAVSEFSSEEAVQKTDRIVEHSEELMSTSEKARKFEQAVKSEERSSTTRLQSVFDEVERRYTGQYPEASIDVGETDVKVSGNTTSLRLAVGELVTNALEHNDHDQPAVSLTTESDDSTEVRILVEDNGPGIPDDERTILQRGEETALVHGEGLGLWTVNWIVTQLGGEVSINDNESRGTTVVLTLPTVGTEETT</sequence>
<gene>
    <name evidence="9" type="ORF">ACFQJC_07165</name>
</gene>
<dbReference type="PANTHER" id="PTHR43304:SF1">
    <property type="entry name" value="PAC DOMAIN-CONTAINING PROTEIN"/>
    <property type="match status" value="1"/>
</dbReference>
<reference evidence="9 10" key="1">
    <citation type="journal article" date="2019" name="Int. J. Syst. Evol. Microbiol.">
        <title>The Global Catalogue of Microorganisms (GCM) 10K type strain sequencing project: providing services to taxonomists for standard genome sequencing and annotation.</title>
        <authorList>
            <consortium name="The Broad Institute Genomics Platform"/>
            <consortium name="The Broad Institute Genome Sequencing Center for Infectious Disease"/>
            <person name="Wu L."/>
            <person name="Ma J."/>
        </authorList>
    </citation>
    <scope>NUCLEOTIDE SEQUENCE [LARGE SCALE GENOMIC DNA]</scope>
    <source>
        <strain evidence="9 10">DSM 29988</strain>
    </source>
</reference>
<proteinExistence type="predicted"/>
<dbReference type="SMART" id="SM00387">
    <property type="entry name" value="HATPase_c"/>
    <property type="match status" value="1"/>
</dbReference>
<accession>A0ABD5ZE12</accession>
<dbReference type="Gene3D" id="3.30.565.10">
    <property type="entry name" value="Histidine kinase-like ATPase, C-terminal domain"/>
    <property type="match status" value="1"/>
</dbReference>
<evidence type="ECO:0000256" key="1">
    <source>
        <dbReference type="ARBA" id="ARBA00000085"/>
    </source>
</evidence>
<dbReference type="PROSITE" id="PS50109">
    <property type="entry name" value="HIS_KIN"/>
    <property type="match status" value="1"/>
</dbReference>
<evidence type="ECO:0000313" key="9">
    <source>
        <dbReference type="EMBL" id="MFC7203290.1"/>
    </source>
</evidence>
<dbReference type="InterPro" id="IPR035965">
    <property type="entry name" value="PAS-like_dom_sf"/>
</dbReference>
<dbReference type="RefSeq" id="WP_390222629.1">
    <property type="nucleotide sequence ID" value="NZ_JBHTAA010000002.1"/>
</dbReference>
<keyword evidence="3" id="KW-0597">Phosphoprotein</keyword>
<evidence type="ECO:0000259" key="8">
    <source>
        <dbReference type="PROSITE" id="PS50113"/>
    </source>
</evidence>
<dbReference type="CDD" id="cd00075">
    <property type="entry name" value="HATPase"/>
    <property type="match status" value="1"/>
</dbReference>
<dbReference type="EC" id="2.7.13.3" evidence="2"/>
<comment type="caution">
    <text evidence="9">The sequence shown here is derived from an EMBL/GenBank/DDBJ whole genome shotgun (WGS) entry which is preliminary data.</text>
</comment>
<protein>
    <recommendedName>
        <fullName evidence="2">histidine kinase</fullName>
        <ecNumber evidence="2">2.7.13.3</ecNumber>
    </recommendedName>
</protein>
<organism evidence="9 10">
    <name type="scientific">Haloferax namakaokahaiae</name>
    <dbReference type="NCBI Taxonomy" id="1748331"/>
    <lineage>
        <taxon>Archaea</taxon>
        <taxon>Methanobacteriati</taxon>
        <taxon>Methanobacteriota</taxon>
        <taxon>Stenosarchaea group</taxon>
        <taxon>Halobacteria</taxon>
        <taxon>Halobacteriales</taxon>
        <taxon>Haloferacaceae</taxon>
        <taxon>Haloferax</taxon>
    </lineage>
</organism>
<evidence type="ECO:0000256" key="3">
    <source>
        <dbReference type="ARBA" id="ARBA00022553"/>
    </source>
</evidence>
<dbReference type="PRINTS" id="PR00344">
    <property type="entry name" value="BCTRLSENSOR"/>
</dbReference>
<feature type="domain" description="Histidine kinase" evidence="6">
    <location>
        <begin position="265"/>
        <end position="518"/>
    </location>
</feature>
<dbReference type="GO" id="GO:0004673">
    <property type="term" value="F:protein histidine kinase activity"/>
    <property type="evidence" value="ECO:0007669"/>
    <property type="project" value="UniProtKB-EC"/>
</dbReference>
<dbReference type="InterPro" id="IPR052162">
    <property type="entry name" value="Sensor_kinase/Photoreceptor"/>
</dbReference>
<dbReference type="Gene3D" id="3.30.450.20">
    <property type="entry name" value="PAS domain"/>
    <property type="match status" value="2"/>
</dbReference>
<name>A0ABD5ZE12_9EURY</name>
<dbReference type="Pfam" id="PF02518">
    <property type="entry name" value="HATPase_c"/>
    <property type="match status" value="1"/>
</dbReference>
<dbReference type="Proteomes" id="UP001596481">
    <property type="component" value="Unassembled WGS sequence"/>
</dbReference>